<dbReference type="RefSeq" id="WP_229822530.1">
    <property type="nucleotide sequence ID" value="NZ_BMRW01000006.1"/>
</dbReference>
<dbReference type="InterPro" id="IPR057561">
    <property type="entry name" value="NADase_transloc"/>
</dbReference>
<evidence type="ECO:0000256" key="1">
    <source>
        <dbReference type="SAM" id="MobiDB-lite"/>
    </source>
</evidence>
<proteinExistence type="predicted"/>
<dbReference type="InterPro" id="IPR008979">
    <property type="entry name" value="Galactose-bd-like_sf"/>
</dbReference>
<evidence type="ECO:0000313" key="5">
    <source>
        <dbReference type="Proteomes" id="UP000556436"/>
    </source>
</evidence>
<protein>
    <submittedName>
        <fullName evidence="4">Putative nucleic acid-binding Zn ribbon protein</fullName>
    </submittedName>
</protein>
<evidence type="ECO:0000259" key="3">
    <source>
        <dbReference type="Pfam" id="PF25302"/>
    </source>
</evidence>
<dbReference type="NCBIfam" id="NF047619">
    <property type="entry name" value="NADase_discoid"/>
    <property type="match status" value="1"/>
</dbReference>
<dbReference type="Pfam" id="PF25302">
    <property type="entry name" value="NADase_transloc"/>
    <property type="match status" value="1"/>
</dbReference>
<accession>A0A7W7L7Q9</accession>
<feature type="domain" description="NAD glycohydrolase translocation F5/8 type C" evidence="3">
    <location>
        <begin position="251"/>
        <end position="371"/>
    </location>
</feature>
<keyword evidence="2" id="KW-0472">Membrane</keyword>
<evidence type="ECO:0000313" key="4">
    <source>
        <dbReference type="EMBL" id="MBB4885204.1"/>
    </source>
</evidence>
<feature type="compositionally biased region" description="Pro residues" evidence="1">
    <location>
        <begin position="31"/>
        <end position="98"/>
    </location>
</feature>
<keyword evidence="2" id="KW-1133">Transmembrane helix</keyword>
<organism evidence="4 5">
    <name type="scientific">Streptomyces netropsis</name>
    <name type="common">Streptoverticillium netropsis</name>
    <dbReference type="NCBI Taxonomy" id="55404"/>
    <lineage>
        <taxon>Bacteria</taxon>
        <taxon>Bacillati</taxon>
        <taxon>Actinomycetota</taxon>
        <taxon>Actinomycetes</taxon>
        <taxon>Kitasatosporales</taxon>
        <taxon>Streptomycetaceae</taxon>
        <taxon>Streptomyces</taxon>
    </lineage>
</organism>
<dbReference type="Gene3D" id="2.60.120.260">
    <property type="entry name" value="Galactose-binding domain-like"/>
    <property type="match status" value="1"/>
</dbReference>
<reference evidence="4 5" key="1">
    <citation type="submission" date="2020-08" db="EMBL/GenBank/DDBJ databases">
        <title>Genomic Encyclopedia of Type Strains, Phase III (KMG-III): the genomes of soil and plant-associated and newly described type strains.</title>
        <authorList>
            <person name="Whitman W."/>
        </authorList>
    </citation>
    <scope>NUCLEOTIDE SEQUENCE [LARGE SCALE GENOMIC DNA]</scope>
    <source>
        <strain evidence="4 5">CECT 3265</strain>
    </source>
</reference>
<dbReference type="PRINTS" id="PR01217">
    <property type="entry name" value="PRICHEXTENSN"/>
</dbReference>
<name>A0A7W7L7Q9_STRNE</name>
<evidence type="ECO:0000256" key="2">
    <source>
        <dbReference type="SAM" id="Phobius"/>
    </source>
</evidence>
<sequence length="375" mass="40850">MTCPDCGHRNDTGDRFCASCQAFLEWEEQPAPAPPSPATAPPPPAPSPSPAPATPAPSVPPRPTVAPLAATPPRPRTPPTPAEPPSPPAAAPPPPAAPRRPGDRPERGPDGGPDPGRETGTTGHPAGARRPTGRLCPLCRTDNPYDRRLCHRCGAVLDTAPPPRRTRPPWWRRILRRSDRALAAGSRPRHRTWRRPRLALPLTLLVLLLAVWFGRSHLPDVFTFTQDRTTKPEALRPTEVRASSEAPGHPASAAFDGFNNRYWAPVNPGSGIGQYLEADFDKPVRLRELLITSGSSVNQDEFLTQARPAKITVLLVAADGERRTKTVTLRDQPGQQTFAVRGSDVVRIRLTADADFGIRLDRRLAVAEVEFFGRR</sequence>
<dbReference type="EMBL" id="JACHJG010000002">
    <property type="protein sequence ID" value="MBB4885204.1"/>
    <property type="molecule type" value="Genomic_DNA"/>
</dbReference>
<dbReference type="SUPFAM" id="SSF49785">
    <property type="entry name" value="Galactose-binding domain-like"/>
    <property type="match status" value="1"/>
</dbReference>
<feature type="region of interest" description="Disordered" evidence="1">
    <location>
        <begin position="28"/>
        <end position="133"/>
    </location>
</feature>
<dbReference type="AlphaFoldDB" id="A0A7W7L7Q9"/>
<feature type="compositionally biased region" description="Basic and acidic residues" evidence="1">
    <location>
        <begin position="100"/>
        <end position="109"/>
    </location>
</feature>
<comment type="caution">
    <text evidence="4">The sequence shown here is derived from an EMBL/GenBank/DDBJ whole genome shotgun (WGS) entry which is preliminary data.</text>
</comment>
<keyword evidence="2" id="KW-0812">Transmembrane</keyword>
<keyword evidence="5" id="KW-1185">Reference proteome</keyword>
<gene>
    <name evidence="4" type="ORF">FHS38_001232</name>
</gene>
<feature type="transmembrane region" description="Helical" evidence="2">
    <location>
        <begin position="198"/>
        <end position="214"/>
    </location>
</feature>
<dbReference type="Proteomes" id="UP000556436">
    <property type="component" value="Unassembled WGS sequence"/>
</dbReference>